<keyword evidence="5" id="KW-1185">Reference proteome</keyword>
<dbReference type="EMBL" id="CAMXCT030000217">
    <property type="protein sequence ID" value="CAL4762981.1"/>
    <property type="molecule type" value="Genomic_DNA"/>
</dbReference>
<keyword evidence="2" id="KW-0732">Signal</keyword>
<proteinExistence type="predicted"/>
<organism evidence="3">
    <name type="scientific">Cladocopium goreaui</name>
    <dbReference type="NCBI Taxonomy" id="2562237"/>
    <lineage>
        <taxon>Eukaryota</taxon>
        <taxon>Sar</taxon>
        <taxon>Alveolata</taxon>
        <taxon>Dinophyceae</taxon>
        <taxon>Suessiales</taxon>
        <taxon>Symbiodiniaceae</taxon>
        <taxon>Cladocopium</taxon>
    </lineage>
</organism>
<dbReference type="Proteomes" id="UP001152797">
    <property type="component" value="Unassembled WGS sequence"/>
</dbReference>
<gene>
    <name evidence="3" type="ORF">C1SCF055_LOCUS3960</name>
</gene>
<feature type="signal peptide" evidence="2">
    <location>
        <begin position="1"/>
        <end position="23"/>
    </location>
</feature>
<dbReference type="EMBL" id="CAMXCT010000217">
    <property type="protein sequence ID" value="CAI3975669.1"/>
    <property type="molecule type" value="Genomic_DNA"/>
</dbReference>
<dbReference type="EMBL" id="CAMXCT020000217">
    <property type="protein sequence ID" value="CAL1129044.1"/>
    <property type="molecule type" value="Genomic_DNA"/>
</dbReference>
<reference evidence="3" key="1">
    <citation type="submission" date="2022-10" db="EMBL/GenBank/DDBJ databases">
        <authorList>
            <person name="Chen Y."/>
            <person name="Dougan E. K."/>
            <person name="Chan C."/>
            <person name="Rhodes N."/>
            <person name="Thang M."/>
        </authorList>
    </citation>
    <scope>NUCLEOTIDE SEQUENCE</scope>
</reference>
<evidence type="ECO:0000313" key="5">
    <source>
        <dbReference type="Proteomes" id="UP001152797"/>
    </source>
</evidence>
<accession>A0A9P1BLQ8</accession>
<reference evidence="4" key="2">
    <citation type="submission" date="2024-04" db="EMBL/GenBank/DDBJ databases">
        <authorList>
            <person name="Chen Y."/>
            <person name="Shah S."/>
            <person name="Dougan E. K."/>
            <person name="Thang M."/>
            <person name="Chan C."/>
        </authorList>
    </citation>
    <scope>NUCLEOTIDE SEQUENCE [LARGE SCALE GENOMIC DNA]</scope>
</reference>
<sequence>MVGGSFLSLVLVLFLVFQVDTSAKGLLILVNYQYGDCHSSQTPPTQEGCCTQSLVHHSRDLVFLRRLVTAMSGDTKTPWRCRFCKQLRKQSAQYCQTCHQPWQNVIDSSYVHGTKQTTQGQGQPQCSPMAISARLVSMATVPGQPRTDAITKATFQECQRQQDPQEPGESGSTNAAAGVAYDAACTNHDGSKYADVPTDGISISADEHDRTSTTIATSRYSLANEYACRGQDACTSFANTSTGTDNDVCANYAEYACSTMHISSQGTCAELPEDMQKKVQAMLLKYGKQSTKDLHAAVTALDKSREEYDQAVMARSQHHACWKKFLADAVQMWQSYADQFVEQERKLQEQVTGARETFLMAKSELENAKLDAGEVLHPSDDELVEGENETTAGTSIASKLTETMQGLATSLQNLHKEAETLVEEDAHVAKRPRTALRPEDHDMPQVPGDGSSHFGKAG</sequence>
<feature type="chain" id="PRO_5043269567" evidence="2">
    <location>
        <begin position="24"/>
        <end position="458"/>
    </location>
</feature>
<name>A0A9P1BLQ8_9DINO</name>
<comment type="caution">
    <text evidence="3">The sequence shown here is derived from an EMBL/GenBank/DDBJ whole genome shotgun (WGS) entry which is preliminary data.</text>
</comment>
<evidence type="ECO:0000313" key="3">
    <source>
        <dbReference type="EMBL" id="CAI3975669.1"/>
    </source>
</evidence>
<evidence type="ECO:0000256" key="2">
    <source>
        <dbReference type="SAM" id="SignalP"/>
    </source>
</evidence>
<protein>
    <submittedName>
        <fullName evidence="3">Uncharacterized protein</fullName>
    </submittedName>
</protein>
<feature type="region of interest" description="Disordered" evidence="1">
    <location>
        <begin position="423"/>
        <end position="458"/>
    </location>
</feature>
<dbReference type="AlphaFoldDB" id="A0A9P1BLQ8"/>
<evidence type="ECO:0000313" key="4">
    <source>
        <dbReference type="EMBL" id="CAL1129044.1"/>
    </source>
</evidence>
<evidence type="ECO:0000256" key="1">
    <source>
        <dbReference type="SAM" id="MobiDB-lite"/>
    </source>
</evidence>